<dbReference type="Pfam" id="PF13508">
    <property type="entry name" value="Acetyltransf_7"/>
    <property type="match status" value="1"/>
</dbReference>
<dbReference type="InterPro" id="IPR016181">
    <property type="entry name" value="Acyl_CoA_acyltransferase"/>
</dbReference>
<dbReference type="InterPro" id="IPR052523">
    <property type="entry name" value="Trichothecene_AcTrans"/>
</dbReference>
<dbReference type="PANTHER" id="PTHR42791">
    <property type="entry name" value="GNAT FAMILY ACETYLTRANSFERASE"/>
    <property type="match status" value="1"/>
</dbReference>
<accession>A0A1G7T831</accession>
<reference evidence="3" key="1">
    <citation type="submission" date="2016-10" db="EMBL/GenBank/DDBJ databases">
        <authorList>
            <person name="Varghese N."/>
            <person name="Submissions S."/>
        </authorList>
    </citation>
    <scope>NUCLEOTIDE SEQUENCE [LARGE SCALE GENOMIC DNA]</scope>
    <source>
        <strain evidence="3">DSM 25329</strain>
    </source>
</reference>
<dbReference type="GO" id="GO:0016747">
    <property type="term" value="F:acyltransferase activity, transferring groups other than amino-acyl groups"/>
    <property type="evidence" value="ECO:0007669"/>
    <property type="project" value="InterPro"/>
</dbReference>
<dbReference type="Gene3D" id="3.40.630.30">
    <property type="match status" value="1"/>
</dbReference>
<dbReference type="EMBL" id="FNAN01000017">
    <property type="protein sequence ID" value="SDG31428.1"/>
    <property type="molecule type" value="Genomic_DNA"/>
</dbReference>
<gene>
    <name evidence="2" type="ORF">SAMN04487996_117126</name>
</gene>
<keyword evidence="2" id="KW-0808">Transferase</keyword>
<feature type="domain" description="N-acetyltransferase" evidence="1">
    <location>
        <begin position="134"/>
        <end position="192"/>
    </location>
</feature>
<evidence type="ECO:0000313" key="3">
    <source>
        <dbReference type="Proteomes" id="UP000198748"/>
    </source>
</evidence>
<dbReference type="CDD" id="cd04301">
    <property type="entry name" value="NAT_SF"/>
    <property type="match status" value="1"/>
</dbReference>
<proteinExistence type="predicted"/>
<dbReference type="SUPFAM" id="SSF55729">
    <property type="entry name" value="Acyl-CoA N-acyltransferases (Nat)"/>
    <property type="match status" value="1"/>
</dbReference>
<dbReference type="InterPro" id="IPR000182">
    <property type="entry name" value="GNAT_dom"/>
</dbReference>
<dbReference type="PANTHER" id="PTHR42791:SF1">
    <property type="entry name" value="N-ACETYLTRANSFERASE DOMAIN-CONTAINING PROTEIN"/>
    <property type="match status" value="1"/>
</dbReference>
<name>A0A1G7T831_9BACT</name>
<protein>
    <submittedName>
        <fullName evidence="2">Acetyltransferase (GNAT) family protein</fullName>
    </submittedName>
</protein>
<dbReference type="STRING" id="659014.SAMN04487996_117126"/>
<sequence length="212" mass="24243">MLFKFADPPRCLTGLVSPKSLMMTEATAKDKGLIIDILTQSFQDNQSVNYLIPSDGRRLNRIRALMDYSYETCKLFGKVYLSDDKKGCALVSFPERKKTTLKSLLLEVKLILNGIGFGNISKAISREKAISKNYPADPIYYLWFIGVRPDSQNNGVGKQLMRDLVAESERMKRPIYLETSTVKNLPWYKKFGLDVYNQLDFGYNLFLIRNGQ</sequence>
<evidence type="ECO:0000259" key="1">
    <source>
        <dbReference type="Pfam" id="PF13508"/>
    </source>
</evidence>
<organism evidence="2 3">
    <name type="scientific">Dyadobacter soli</name>
    <dbReference type="NCBI Taxonomy" id="659014"/>
    <lineage>
        <taxon>Bacteria</taxon>
        <taxon>Pseudomonadati</taxon>
        <taxon>Bacteroidota</taxon>
        <taxon>Cytophagia</taxon>
        <taxon>Cytophagales</taxon>
        <taxon>Spirosomataceae</taxon>
        <taxon>Dyadobacter</taxon>
    </lineage>
</organism>
<dbReference type="AlphaFoldDB" id="A0A1G7T831"/>
<evidence type="ECO:0000313" key="2">
    <source>
        <dbReference type="EMBL" id="SDG31428.1"/>
    </source>
</evidence>
<dbReference type="Proteomes" id="UP000198748">
    <property type="component" value="Unassembled WGS sequence"/>
</dbReference>
<keyword evidence="3" id="KW-1185">Reference proteome</keyword>